<proteinExistence type="predicted"/>
<accession>A0A1F6T0E8</accession>
<name>A0A1F6T0E8_9PROT</name>
<gene>
    <name evidence="1" type="ORF">A2140_05880</name>
</gene>
<reference evidence="1 2" key="1">
    <citation type="journal article" date="2016" name="Nat. Commun.">
        <title>Thousands of microbial genomes shed light on interconnected biogeochemical processes in an aquifer system.</title>
        <authorList>
            <person name="Anantharaman K."/>
            <person name="Brown C.T."/>
            <person name="Hug L.A."/>
            <person name="Sharon I."/>
            <person name="Castelle C.J."/>
            <person name="Probst A.J."/>
            <person name="Thomas B.C."/>
            <person name="Singh A."/>
            <person name="Wilkins M.J."/>
            <person name="Karaoz U."/>
            <person name="Brodie E.L."/>
            <person name="Williams K.H."/>
            <person name="Hubbard S.S."/>
            <person name="Banfield J.F."/>
        </authorList>
    </citation>
    <scope>NUCLEOTIDE SEQUENCE [LARGE SCALE GENOMIC DNA]</scope>
</reference>
<organism evidence="1 2">
    <name type="scientific">Candidatus Muproteobacteria bacterium RBG_16_62_13</name>
    <dbReference type="NCBI Taxonomy" id="1817756"/>
    <lineage>
        <taxon>Bacteria</taxon>
        <taxon>Pseudomonadati</taxon>
        <taxon>Pseudomonadota</taxon>
        <taxon>Candidatus Muproteobacteria</taxon>
    </lineage>
</organism>
<dbReference type="AlphaFoldDB" id="A0A1F6T0E8"/>
<protein>
    <submittedName>
        <fullName evidence="1">Uncharacterized protein</fullName>
    </submittedName>
</protein>
<comment type="caution">
    <text evidence="1">The sequence shown here is derived from an EMBL/GenBank/DDBJ whole genome shotgun (WGS) entry which is preliminary data.</text>
</comment>
<dbReference type="Proteomes" id="UP000178379">
    <property type="component" value="Unassembled WGS sequence"/>
</dbReference>
<sequence>MSRCNGIGGLELADDPILYKQVRKIFSNRLSGIMGRNGNLAFNFEADDSQLNCQCVLIYLLEKSCPQGIVHLEGARNDLLGNLMTW</sequence>
<dbReference type="EMBL" id="MFSQ01000116">
    <property type="protein sequence ID" value="OGI38584.1"/>
    <property type="molecule type" value="Genomic_DNA"/>
</dbReference>
<evidence type="ECO:0000313" key="1">
    <source>
        <dbReference type="EMBL" id="OGI38584.1"/>
    </source>
</evidence>
<evidence type="ECO:0000313" key="2">
    <source>
        <dbReference type="Proteomes" id="UP000178379"/>
    </source>
</evidence>